<comment type="caution">
    <text evidence="1">The sequence shown here is derived from an EMBL/GenBank/DDBJ whole genome shotgun (WGS) entry which is preliminary data.</text>
</comment>
<dbReference type="RefSeq" id="WP_112094558.1">
    <property type="nucleotide sequence ID" value="NZ_QLOE01000019.1"/>
</dbReference>
<dbReference type="EMBL" id="QLOE01000019">
    <property type="protein sequence ID" value="RAO78446.1"/>
    <property type="molecule type" value="Genomic_DNA"/>
</dbReference>
<keyword evidence="2" id="KW-1185">Reference proteome</keyword>
<dbReference type="OrthoDB" id="374268at2157"/>
<gene>
    <name evidence="1" type="ORF">DPC56_08070</name>
</gene>
<reference evidence="1 2" key="1">
    <citation type="submission" date="2018-06" db="EMBL/GenBank/DDBJ databases">
        <title>Draft genome sequence of hyperthermophilic methanogen Methanothermobacter tenebrarum sp. MCM-B 1447.</title>
        <authorList>
            <person name="Pore S.D."/>
            <person name="Dagar S."/>
            <person name="Dhakephalkar P.K."/>
        </authorList>
    </citation>
    <scope>NUCLEOTIDE SEQUENCE [LARGE SCALE GENOMIC DNA]</scope>
    <source>
        <strain evidence="1 2">MCM B 1447</strain>
    </source>
</reference>
<protein>
    <submittedName>
        <fullName evidence="1">Uncharacterized protein</fullName>
    </submittedName>
</protein>
<evidence type="ECO:0000313" key="1">
    <source>
        <dbReference type="EMBL" id="RAO78446.1"/>
    </source>
</evidence>
<accession>A0A328PFP8</accession>
<dbReference type="AlphaFoldDB" id="A0A328PFP8"/>
<proteinExistence type="predicted"/>
<name>A0A328PFP8_9EURY</name>
<organism evidence="1 2">
    <name type="scientific">Methanothermobacter tenebrarum</name>
    <dbReference type="NCBI Taxonomy" id="680118"/>
    <lineage>
        <taxon>Archaea</taxon>
        <taxon>Methanobacteriati</taxon>
        <taxon>Methanobacteriota</taxon>
        <taxon>Methanomada group</taxon>
        <taxon>Methanobacteria</taxon>
        <taxon>Methanobacteriales</taxon>
        <taxon>Methanobacteriaceae</taxon>
        <taxon>Methanothermobacter</taxon>
    </lineage>
</organism>
<dbReference type="Proteomes" id="UP000249782">
    <property type="component" value="Unassembled WGS sequence"/>
</dbReference>
<evidence type="ECO:0000313" key="2">
    <source>
        <dbReference type="Proteomes" id="UP000249782"/>
    </source>
</evidence>
<sequence>MAAYATIIAYTSLLDITDDIKKFIIEHQTYISNDFVEYMLPAVIYVLSKSGGGVILQPVGLCMAIGNGILDFRDHYLPEEYWKYIAYHRTWAHGYELRAYVGEDHCIHYIEIPKNPDGTLRWDEAIYI</sequence>